<organism evidence="11 12">
    <name type="scientific">Drosophila busckii</name>
    <name type="common">Fruit fly</name>
    <dbReference type="NCBI Taxonomy" id="30019"/>
    <lineage>
        <taxon>Eukaryota</taxon>
        <taxon>Metazoa</taxon>
        <taxon>Ecdysozoa</taxon>
        <taxon>Arthropoda</taxon>
        <taxon>Hexapoda</taxon>
        <taxon>Insecta</taxon>
        <taxon>Pterygota</taxon>
        <taxon>Neoptera</taxon>
        <taxon>Endopterygota</taxon>
        <taxon>Diptera</taxon>
        <taxon>Brachycera</taxon>
        <taxon>Muscomorpha</taxon>
        <taxon>Ephydroidea</taxon>
        <taxon>Drosophilidae</taxon>
        <taxon>Drosophila</taxon>
    </lineage>
</organism>
<feature type="binding site" evidence="9">
    <location>
        <position position="89"/>
    </location>
    <ligand>
        <name>[2Fe-2S] cluster</name>
        <dbReference type="ChEBI" id="CHEBI:190135"/>
    </ligand>
</feature>
<protein>
    <submittedName>
        <fullName evidence="11">CG6485</fullName>
    </submittedName>
</protein>
<dbReference type="SUPFAM" id="SSF52833">
    <property type="entry name" value="Thioredoxin-like"/>
    <property type="match status" value="1"/>
</dbReference>
<dbReference type="SMR" id="A0A0M3QWZ2"/>
<name>A0A0M3QWZ2_DROBS</name>
<dbReference type="CDD" id="cd03064">
    <property type="entry name" value="TRX_Fd_NuoE"/>
    <property type="match status" value="1"/>
</dbReference>
<dbReference type="Gene3D" id="1.10.10.1590">
    <property type="entry name" value="NADH-quinone oxidoreductase subunit E"/>
    <property type="match status" value="1"/>
</dbReference>
<dbReference type="InterPro" id="IPR041921">
    <property type="entry name" value="NuoE_N"/>
</dbReference>
<keyword evidence="6 9" id="KW-0411">Iron-sulfur</keyword>
<comment type="cofactor">
    <cofactor evidence="9">
        <name>[2Fe-2S] cluster</name>
        <dbReference type="ChEBI" id="CHEBI:190135"/>
    </cofactor>
    <text evidence="9">Binds 1 [2Fe-2S] cluster.</text>
</comment>
<feature type="binding site" evidence="9">
    <location>
        <position position="134"/>
    </location>
    <ligand>
        <name>[2Fe-2S] cluster</name>
        <dbReference type="ChEBI" id="CHEBI:190135"/>
    </ligand>
</feature>
<keyword evidence="3 9" id="KW-0479">Metal-binding</keyword>
<evidence type="ECO:0000256" key="8">
    <source>
        <dbReference type="ARBA" id="ARBA00034078"/>
    </source>
</evidence>
<dbReference type="GO" id="GO:1902494">
    <property type="term" value="C:catalytic complex"/>
    <property type="evidence" value="ECO:0007669"/>
    <property type="project" value="UniProtKB-ARBA"/>
</dbReference>
<accession>A0A0M3QWZ2</accession>
<dbReference type="AlphaFoldDB" id="A0A0M3QWZ2"/>
<feature type="binding site" evidence="9">
    <location>
        <position position="94"/>
    </location>
    <ligand>
        <name>[2Fe-2S] cluster</name>
        <dbReference type="ChEBI" id="CHEBI:190135"/>
    </ligand>
</feature>
<evidence type="ECO:0000256" key="5">
    <source>
        <dbReference type="ARBA" id="ARBA00023004"/>
    </source>
</evidence>
<dbReference type="PIRSF" id="PIRSF000216">
    <property type="entry name" value="NADH_DH_24kDa"/>
    <property type="match status" value="1"/>
</dbReference>
<feature type="binding site" evidence="9">
    <location>
        <position position="130"/>
    </location>
    <ligand>
        <name>[2Fe-2S] cluster</name>
        <dbReference type="ChEBI" id="CHEBI:190135"/>
    </ligand>
</feature>
<keyword evidence="5 9" id="KW-0408">Iron</keyword>
<keyword evidence="2 9" id="KW-0001">2Fe-2S</keyword>
<dbReference type="EMBL" id="CP012525">
    <property type="protein sequence ID" value="ALC44959.1"/>
    <property type="molecule type" value="Genomic_DNA"/>
</dbReference>
<evidence type="ECO:0000256" key="9">
    <source>
        <dbReference type="PIRSR" id="PIRSR000216-1"/>
    </source>
</evidence>
<dbReference type="PANTHER" id="PTHR10371:SF3">
    <property type="entry name" value="NADH DEHYDROGENASE [UBIQUINONE] FLAVOPROTEIN 2, MITOCHONDRIAL"/>
    <property type="match status" value="1"/>
</dbReference>
<dbReference type="PANTHER" id="PTHR10371">
    <property type="entry name" value="NADH DEHYDROGENASE UBIQUINONE FLAVOPROTEIN 2, MITOCHONDRIAL"/>
    <property type="match status" value="1"/>
</dbReference>
<evidence type="ECO:0000256" key="10">
    <source>
        <dbReference type="SAM" id="MobiDB-lite"/>
    </source>
</evidence>
<dbReference type="Pfam" id="PF01257">
    <property type="entry name" value="2Fe-2S_thioredx"/>
    <property type="match status" value="1"/>
</dbReference>
<feature type="compositionally biased region" description="Basic and acidic residues" evidence="10">
    <location>
        <begin position="205"/>
        <end position="215"/>
    </location>
</feature>
<comment type="similarity">
    <text evidence="1">Belongs to the complex I 24 kDa subunit family.</text>
</comment>
<dbReference type="Gene3D" id="3.40.30.10">
    <property type="entry name" value="Glutaredoxin"/>
    <property type="match status" value="1"/>
</dbReference>
<dbReference type="FunFam" id="1.10.10.1590:FF:000001">
    <property type="entry name" value="NADH-quinone oxidoreductase subunit E"/>
    <property type="match status" value="1"/>
</dbReference>
<dbReference type="OMA" id="PDMQFTL"/>
<dbReference type="InterPro" id="IPR036249">
    <property type="entry name" value="Thioredoxin-like_sf"/>
</dbReference>
<keyword evidence="7" id="KW-0520">NAD</keyword>
<dbReference type="GO" id="GO:0006120">
    <property type="term" value="P:mitochondrial electron transport, NADH to ubiquinone"/>
    <property type="evidence" value="ECO:0007669"/>
    <property type="project" value="UniProtKB-ARBA"/>
</dbReference>
<evidence type="ECO:0000256" key="7">
    <source>
        <dbReference type="ARBA" id="ARBA00023027"/>
    </source>
</evidence>
<feature type="region of interest" description="Disordered" evidence="10">
    <location>
        <begin position="166"/>
        <end position="215"/>
    </location>
</feature>
<dbReference type="GO" id="GO:0098796">
    <property type="term" value="C:membrane protein complex"/>
    <property type="evidence" value="ECO:0007669"/>
    <property type="project" value="UniProtKB-ARBA"/>
</dbReference>
<sequence>MYKKLEFEFNDENKCRAKEVLSMFPEKEIRGAVIPILDLAQRQHGWLPITAIHKVAEMLKMEPFVVWEVANFYTMFKLKPQGKYCLKVCTTTPCFLRGSDELLQQCKSTLKLENNETSKDMQFTLTEWSCLGACVNAPILQVNDDLYEDLDAASLAEILKALQADRIPPPGPRGGRYASEPSGGLTSLNSEPPPAGFGMQNICKQLDKDKKKECK</sequence>
<dbReference type="FunFam" id="3.40.30.10:FF:000022">
    <property type="entry name" value="NADH dehydrogenase flavoprotein 2, mitochondrial"/>
    <property type="match status" value="1"/>
</dbReference>
<dbReference type="InterPro" id="IPR042128">
    <property type="entry name" value="NuoE_dom"/>
</dbReference>
<dbReference type="GO" id="GO:0051537">
    <property type="term" value="F:2 iron, 2 sulfur cluster binding"/>
    <property type="evidence" value="ECO:0007669"/>
    <property type="project" value="UniProtKB-KW"/>
</dbReference>
<dbReference type="GO" id="GO:0046872">
    <property type="term" value="F:metal ion binding"/>
    <property type="evidence" value="ECO:0007669"/>
    <property type="project" value="UniProtKB-KW"/>
</dbReference>
<comment type="cofactor">
    <cofactor evidence="8">
        <name>[2Fe-2S] cluster</name>
        <dbReference type="ChEBI" id="CHEBI:190135"/>
    </cofactor>
</comment>
<evidence type="ECO:0000313" key="11">
    <source>
        <dbReference type="EMBL" id="ALC44959.1"/>
    </source>
</evidence>
<evidence type="ECO:0000256" key="6">
    <source>
        <dbReference type="ARBA" id="ARBA00023014"/>
    </source>
</evidence>
<dbReference type="GO" id="GO:0005743">
    <property type="term" value="C:mitochondrial inner membrane"/>
    <property type="evidence" value="ECO:0007669"/>
    <property type="project" value="UniProtKB-ARBA"/>
</dbReference>
<dbReference type="OrthoDB" id="10254187at2759"/>
<gene>
    <name evidence="11" type="ORF">Dbus_chr3Lg2125</name>
</gene>
<evidence type="ECO:0000256" key="4">
    <source>
        <dbReference type="ARBA" id="ARBA00022967"/>
    </source>
</evidence>
<evidence type="ECO:0000256" key="3">
    <source>
        <dbReference type="ARBA" id="ARBA00022723"/>
    </source>
</evidence>
<dbReference type="GO" id="GO:0008137">
    <property type="term" value="F:NADH dehydrogenase (ubiquinone) activity"/>
    <property type="evidence" value="ECO:0007669"/>
    <property type="project" value="UniProtKB-ARBA"/>
</dbReference>
<evidence type="ECO:0000256" key="1">
    <source>
        <dbReference type="ARBA" id="ARBA00010643"/>
    </source>
</evidence>
<dbReference type="InterPro" id="IPR002023">
    <property type="entry name" value="NuoE-like"/>
</dbReference>
<evidence type="ECO:0000313" key="12">
    <source>
        <dbReference type="Proteomes" id="UP000494163"/>
    </source>
</evidence>
<dbReference type="Proteomes" id="UP000494163">
    <property type="component" value="Chromosome 3L"/>
</dbReference>
<keyword evidence="4" id="KW-1278">Translocase</keyword>
<dbReference type="GO" id="GO:0003954">
    <property type="term" value="F:NADH dehydrogenase activity"/>
    <property type="evidence" value="ECO:0007669"/>
    <property type="project" value="TreeGrafter"/>
</dbReference>
<dbReference type="STRING" id="30019.A0A0M3QWZ2"/>
<proteinExistence type="inferred from homology"/>
<keyword evidence="12" id="KW-1185">Reference proteome</keyword>
<dbReference type="PROSITE" id="PS01099">
    <property type="entry name" value="COMPLEX1_24K"/>
    <property type="match status" value="1"/>
</dbReference>
<reference evidence="11 12" key="1">
    <citation type="submission" date="2015-08" db="EMBL/GenBank/DDBJ databases">
        <title>Ancestral chromatin configuration constrains chromatin evolution on differentiating sex chromosomes in Drosophila.</title>
        <authorList>
            <person name="Zhou Q."/>
            <person name="Bachtrog D."/>
        </authorList>
    </citation>
    <scope>NUCLEOTIDE SEQUENCE [LARGE SCALE GENOMIC DNA]</scope>
    <source>
        <tissue evidence="11">Whole larvae</tissue>
    </source>
</reference>
<dbReference type="NCBIfam" id="TIGR01958">
    <property type="entry name" value="nuoE_fam"/>
    <property type="match status" value="1"/>
</dbReference>
<evidence type="ECO:0000256" key="2">
    <source>
        <dbReference type="ARBA" id="ARBA00022714"/>
    </source>
</evidence>